<dbReference type="GO" id="GO:0003723">
    <property type="term" value="F:RNA binding"/>
    <property type="evidence" value="ECO:0007669"/>
    <property type="project" value="UniProtKB-UniRule"/>
</dbReference>
<dbReference type="Gene3D" id="3.30.1370.10">
    <property type="entry name" value="K Homology domain, type 1"/>
    <property type="match status" value="1"/>
</dbReference>
<dbReference type="RefSeq" id="XP_025410872.1">
    <property type="nucleotide sequence ID" value="XM_025555087.1"/>
</dbReference>
<evidence type="ECO:0000256" key="1">
    <source>
        <dbReference type="PROSITE-ProRule" id="PRU00117"/>
    </source>
</evidence>
<dbReference type="Proteomes" id="UP000694846">
    <property type="component" value="Unplaced"/>
</dbReference>
<evidence type="ECO:0000313" key="4">
    <source>
        <dbReference type="RefSeq" id="XP_025410872.1"/>
    </source>
</evidence>
<sequence>MKNSSDIIYITGTKDSTKKVVQELEEIIFKLKSKIEKEITIDQRHHGAIIGVKGEKVRELQKIFNVQIIFPSPIEARNNSVKIRGLNDDVSKAFKSLAELAEVLDETNYVLEIPIFKHFTNLVLEKEQYLLKRLEKRPIPVFFYHLKETIVMLLKSWEIKEKF</sequence>
<dbReference type="AlphaFoldDB" id="A0A8B8FIY8"/>
<evidence type="ECO:0000313" key="5">
    <source>
        <dbReference type="RefSeq" id="XP_025410873.1"/>
    </source>
</evidence>
<keyword evidence="3" id="KW-1185">Reference proteome</keyword>
<accession>A0A8B8FIY8</accession>
<name>A0A8B8FIY8_9HEMI</name>
<evidence type="ECO:0000313" key="3">
    <source>
        <dbReference type="Proteomes" id="UP000694846"/>
    </source>
</evidence>
<dbReference type="InterPro" id="IPR036612">
    <property type="entry name" value="KH_dom_type_1_sf"/>
</dbReference>
<gene>
    <name evidence="4 5 6 7" type="primary">LOC112683896</name>
</gene>
<dbReference type="InterPro" id="IPR004088">
    <property type="entry name" value="KH_dom_type_1"/>
</dbReference>
<proteinExistence type="predicted"/>
<evidence type="ECO:0000313" key="6">
    <source>
        <dbReference type="RefSeq" id="XP_025410874.1"/>
    </source>
</evidence>
<dbReference type="InterPro" id="IPR004087">
    <property type="entry name" value="KH_dom"/>
</dbReference>
<dbReference type="Pfam" id="PF00013">
    <property type="entry name" value="KH_1"/>
    <property type="match status" value="1"/>
</dbReference>
<dbReference type="RefSeq" id="XP_025410875.1">
    <property type="nucleotide sequence ID" value="XM_025555090.1"/>
</dbReference>
<organism evidence="3 6">
    <name type="scientific">Sipha flava</name>
    <name type="common">yellow sugarcane aphid</name>
    <dbReference type="NCBI Taxonomy" id="143950"/>
    <lineage>
        <taxon>Eukaryota</taxon>
        <taxon>Metazoa</taxon>
        <taxon>Ecdysozoa</taxon>
        <taxon>Arthropoda</taxon>
        <taxon>Hexapoda</taxon>
        <taxon>Insecta</taxon>
        <taxon>Pterygota</taxon>
        <taxon>Neoptera</taxon>
        <taxon>Paraneoptera</taxon>
        <taxon>Hemiptera</taxon>
        <taxon>Sternorrhyncha</taxon>
        <taxon>Aphidomorpha</taxon>
        <taxon>Aphidoidea</taxon>
        <taxon>Aphididae</taxon>
        <taxon>Sipha</taxon>
    </lineage>
</organism>
<feature type="domain" description="K Homology" evidence="2">
    <location>
        <begin position="33"/>
        <end position="102"/>
    </location>
</feature>
<dbReference type="RefSeq" id="XP_025410873.1">
    <property type="nucleotide sequence ID" value="XM_025555088.1"/>
</dbReference>
<dbReference type="SUPFAM" id="SSF54791">
    <property type="entry name" value="Eukaryotic type KH-domain (KH-domain type I)"/>
    <property type="match status" value="1"/>
</dbReference>
<dbReference type="SMART" id="SM00322">
    <property type="entry name" value="KH"/>
    <property type="match status" value="1"/>
</dbReference>
<keyword evidence="1" id="KW-0694">RNA-binding</keyword>
<protein>
    <submittedName>
        <fullName evidence="4 5">Protein SCP160-like</fullName>
    </submittedName>
</protein>
<evidence type="ECO:0000259" key="2">
    <source>
        <dbReference type="SMART" id="SM00322"/>
    </source>
</evidence>
<dbReference type="GO" id="GO:0010468">
    <property type="term" value="P:regulation of gene expression"/>
    <property type="evidence" value="ECO:0007669"/>
    <property type="project" value="UniProtKB-ARBA"/>
</dbReference>
<dbReference type="GeneID" id="112683896"/>
<evidence type="ECO:0000313" key="7">
    <source>
        <dbReference type="RefSeq" id="XP_025410875.1"/>
    </source>
</evidence>
<dbReference type="PROSITE" id="PS50084">
    <property type="entry name" value="KH_TYPE_1"/>
    <property type="match status" value="1"/>
</dbReference>
<dbReference type="OrthoDB" id="271862at2759"/>
<reference evidence="4 5" key="1">
    <citation type="submission" date="2025-04" db="UniProtKB">
        <authorList>
            <consortium name="RefSeq"/>
        </authorList>
    </citation>
    <scope>IDENTIFICATION</scope>
    <source>
        <tissue evidence="4 5">Whole body</tissue>
    </source>
</reference>
<dbReference type="RefSeq" id="XP_025410874.1">
    <property type="nucleotide sequence ID" value="XM_025555089.1"/>
</dbReference>